<proteinExistence type="predicted"/>
<gene>
    <name evidence="2" type="ORF">HKX39_09585</name>
</gene>
<accession>A0A849P7Y7</accession>
<feature type="region of interest" description="Disordered" evidence="1">
    <location>
        <begin position="260"/>
        <end position="308"/>
    </location>
</feature>
<evidence type="ECO:0000256" key="1">
    <source>
        <dbReference type="SAM" id="MobiDB-lite"/>
    </source>
</evidence>
<keyword evidence="3" id="KW-1185">Reference proteome</keyword>
<organism evidence="2 3">
    <name type="scientific">Pelistega suis</name>
    <dbReference type="NCBI Taxonomy" id="1631957"/>
    <lineage>
        <taxon>Bacteria</taxon>
        <taxon>Pseudomonadati</taxon>
        <taxon>Pseudomonadota</taxon>
        <taxon>Betaproteobacteria</taxon>
        <taxon>Burkholderiales</taxon>
        <taxon>Alcaligenaceae</taxon>
        <taxon>Pelistega</taxon>
    </lineage>
</organism>
<name>A0A849P7Y7_9BURK</name>
<feature type="compositionally biased region" description="Low complexity" evidence="1">
    <location>
        <begin position="266"/>
        <end position="302"/>
    </location>
</feature>
<reference evidence="2 3" key="1">
    <citation type="submission" date="2020-05" db="EMBL/GenBank/DDBJ databases">
        <authorList>
            <person name="Niu N."/>
        </authorList>
    </citation>
    <scope>NUCLEOTIDE SEQUENCE [LARGE SCALE GENOMIC DNA]</scope>
    <source>
        <strain evidence="2 3">3340-03</strain>
    </source>
</reference>
<dbReference type="RefSeq" id="WP_171681106.1">
    <property type="nucleotide sequence ID" value="NZ_JABGBN010000009.1"/>
</dbReference>
<evidence type="ECO:0000313" key="3">
    <source>
        <dbReference type="Proteomes" id="UP000537862"/>
    </source>
</evidence>
<dbReference type="EMBL" id="JABGBN010000009">
    <property type="protein sequence ID" value="NOL52414.1"/>
    <property type="molecule type" value="Genomic_DNA"/>
</dbReference>
<dbReference type="Proteomes" id="UP000537862">
    <property type="component" value="Unassembled WGS sequence"/>
</dbReference>
<comment type="caution">
    <text evidence="2">The sequence shown here is derived from an EMBL/GenBank/DDBJ whole genome shotgun (WGS) entry which is preliminary data.</text>
</comment>
<dbReference type="AlphaFoldDB" id="A0A849P7Y7"/>
<sequence length="322" mass="36045">MLTSFFYRQAFSSTEFLLTAIPTLLLGMGGYELTRWHHTRHLLNLALVEAARAGSVHHAMPEQIAHHFEQALDPLFASAPDPSKQKQRYLQKVENITQLPAWRIILQSPTHEHFLDFHRKDLDIAQQTGLYAIDNNYQKEQHHRKGLGSLSQESIYEANTLSMSLSYAYEPIVPGMKFLFKQLRHFYTEAHTATLLSHGFLPIQHDLSISMQSHPVQWQSTTKVITSHPSTKAITTNHPSHIPTTEVCHGIWCDPHTQSTVSANRTSLPTPSSPSSPSNTYPSSTPAQGYTPPTEETPSTVENATTVPDHNHPLCGISLCCA</sequence>
<protein>
    <submittedName>
        <fullName evidence="2">Pilus assembly protein</fullName>
    </submittedName>
</protein>
<evidence type="ECO:0000313" key="2">
    <source>
        <dbReference type="EMBL" id="NOL52414.1"/>
    </source>
</evidence>